<feature type="compositionally biased region" description="Basic and acidic residues" evidence="1">
    <location>
        <begin position="1"/>
        <end position="10"/>
    </location>
</feature>
<dbReference type="RefSeq" id="XP_016468237.1">
    <property type="nucleotide sequence ID" value="XM_016612751.1"/>
</dbReference>
<dbReference type="STRING" id="4097.A0A1S3ZV46"/>
<feature type="compositionally biased region" description="Acidic residues" evidence="1">
    <location>
        <begin position="107"/>
        <end position="118"/>
    </location>
</feature>
<dbReference type="PaxDb" id="4097-A0A1S3ZV46"/>
<proteinExistence type="predicted"/>
<dbReference type="OrthoDB" id="657187at2759"/>
<dbReference type="KEGG" id="nta:107790788"/>
<dbReference type="AlphaFoldDB" id="A0A1S3ZV46"/>
<accession>A0A1S3ZV46</accession>
<dbReference type="PANTHER" id="PTHR33168">
    <property type="entry name" value="STRESS INDUCED PROTEIN-RELATED"/>
    <property type="match status" value="1"/>
</dbReference>
<sequence>MENENEKESSSFRSITRHRRSSSVSCFFSSNYNISHDSSSSSSTHEVPKLKKSPNQSWIRSKNHHDHFPDQIKVKCKNIMNRFGRHRRHSSADFSYDQLSYAKNFEDSNETSFDDTEDFPPRNFTARLPSSPPNYSKLKIPSNVTKHE</sequence>
<evidence type="ECO:0000256" key="1">
    <source>
        <dbReference type="SAM" id="MobiDB-lite"/>
    </source>
</evidence>
<reference evidence="2" key="1">
    <citation type="submission" date="2025-08" db="UniProtKB">
        <authorList>
            <consortium name="RefSeq"/>
        </authorList>
    </citation>
    <scope>IDENTIFICATION</scope>
</reference>
<evidence type="ECO:0000313" key="2">
    <source>
        <dbReference type="RefSeq" id="XP_016468237.1"/>
    </source>
</evidence>
<feature type="region of interest" description="Disordered" evidence="1">
    <location>
        <begin position="1"/>
        <end position="73"/>
    </location>
</feature>
<gene>
    <name evidence="2" type="primary">LOC107790788</name>
</gene>
<name>A0A1S3ZV46_TOBAC</name>
<organism evidence="2">
    <name type="scientific">Nicotiana tabacum</name>
    <name type="common">Common tobacco</name>
    <dbReference type="NCBI Taxonomy" id="4097"/>
    <lineage>
        <taxon>Eukaryota</taxon>
        <taxon>Viridiplantae</taxon>
        <taxon>Streptophyta</taxon>
        <taxon>Embryophyta</taxon>
        <taxon>Tracheophyta</taxon>
        <taxon>Spermatophyta</taxon>
        <taxon>Magnoliopsida</taxon>
        <taxon>eudicotyledons</taxon>
        <taxon>Gunneridae</taxon>
        <taxon>Pentapetalae</taxon>
        <taxon>asterids</taxon>
        <taxon>lamiids</taxon>
        <taxon>Solanales</taxon>
        <taxon>Solanaceae</taxon>
        <taxon>Nicotianoideae</taxon>
        <taxon>Nicotianeae</taxon>
        <taxon>Nicotiana</taxon>
    </lineage>
</organism>
<protein>
    <submittedName>
        <fullName evidence="2">Uncharacterized protein</fullName>
    </submittedName>
</protein>
<feature type="region of interest" description="Disordered" evidence="1">
    <location>
        <begin position="107"/>
        <end position="148"/>
    </location>
</feature>
<feature type="compositionally biased region" description="Low complexity" evidence="1">
    <location>
        <begin position="22"/>
        <end position="43"/>
    </location>
</feature>